<feature type="region of interest" description="Disordered" evidence="1">
    <location>
        <begin position="485"/>
        <end position="506"/>
    </location>
</feature>
<accession>A0A1B8RLI1</accession>
<proteinExistence type="predicted"/>
<protein>
    <submittedName>
        <fullName evidence="2">Uncharacterized protein</fullName>
    </submittedName>
</protein>
<dbReference type="EMBL" id="MAPZ01000026">
    <property type="protein sequence ID" value="OBY09709.1"/>
    <property type="molecule type" value="Genomic_DNA"/>
</dbReference>
<dbReference type="RefSeq" id="WP_027098967.1">
    <property type="nucleotide sequence ID" value="NZ_CABHIH010000006.1"/>
</dbReference>
<organism evidence="2 3">
    <name type="scientific">Clostridium paraputrificum</name>
    <dbReference type="NCBI Taxonomy" id="29363"/>
    <lineage>
        <taxon>Bacteria</taxon>
        <taxon>Bacillati</taxon>
        <taxon>Bacillota</taxon>
        <taxon>Clostridia</taxon>
        <taxon>Eubacteriales</taxon>
        <taxon>Clostridiaceae</taxon>
        <taxon>Clostridium</taxon>
    </lineage>
</organism>
<keyword evidence="3" id="KW-1185">Reference proteome</keyword>
<dbReference type="AlphaFoldDB" id="A0A1B8RLI1"/>
<evidence type="ECO:0000256" key="1">
    <source>
        <dbReference type="SAM" id="MobiDB-lite"/>
    </source>
</evidence>
<dbReference type="OrthoDB" id="1949729at2"/>
<feature type="compositionally biased region" description="Acidic residues" evidence="1">
    <location>
        <begin position="485"/>
        <end position="499"/>
    </location>
</feature>
<dbReference type="Proteomes" id="UP000092714">
    <property type="component" value="Unassembled WGS sequence"/>
</dbReference>
<reference evidence="2 3" key="1">
    <citation type="submission" date="2016-06" db="EMBL/GenBank/DDBJ databases">
        <authorList>
            <person name="Kjaerup R.B."/>
            <person name="Dalgaard T.S."/>
            <person name="Juul-Madsen H.R."/>
        </authorList>
    </citation>
    <scope>NUCLEOTIDE SEQUENCE [LARGE SCALE GENOMIC DNA]</scope>
    <source>
        <strain evidence="2 3">373-A1</strain>
    </source>
</reference>
<dbReference type="GeneID" id="42776797"/>
<evidence type="ECO:0000313" key="2">
    <source>
        <dbReference type="EMBL" id="OBY09709.1"/>
    </source>
</evidence>
<name>A0A1B8RLI1_9CLOT</name>
<comment type="caution">
    <text evidence="2">The sequence shown here is derived from an EMBL/GenBank/DDBJ whole genome shotgun (WGS) entry which is preliminary data.</text>
</comment>
<evidence type="ECO:0000313" key="3">
    <source>
        <dbReference type="Proteomes" id="UP000092714"/>
    </source>
</evidence>
<sequence length="506" mass="58776">MRYIGPFFRMNSLSQNDISGQLFHLSKEAIKTIVLNSKCGITTSFRSSKKSSNNDISILNNFSPLICLYRKSSPVFIHNKTSHGFDEDTFKKDIIPATNALMTLNILELSNYYSNYNKGARRSDSLENAYKHLAKEQLSFYYENLRNSEGVFVEKKNLSEGNSKGYNLIDKDKKFNFSDQAFMMNAYYLYSLYNPDDPISDDYKNFSLQILEMFYDFKDALYNLSFEEGCKILLAFNVFYEFSNEEKCKNLIIDLSDFLTNKFDEKDYYVSALDSCSLFAIALNDSYKHTNIISFNEKSEEILYKLEGLYDSEKGIFLKLTDKKEVKYSSFEICFYFLAILLHSRSSDNQLEHKNMVSNLYRKYFINSNLILSWPEAPTLDETERYRGLSLKSADMLDESFFRMPNLPTPESSGMAPIFTKSITYSKKKNSFSRSKDTFDSSKNMLIFFVLIHYLNDDVVNAMNFKDDINLPSIREEEPITVTEDILDSDKDDIIEEAPNETKELD</sequence>
<dbReference type="eggNOG" id="ENOG5033VW5">
    <property type="taxonomic scope" value="Bacteria"/>
</dbReference>
<gene>
    <name evidence="2" type="ORF">CP373A1_13640</name>
</gene>